<proteinExistence type="predicted"/>
<accession>A0ABQ3B7J8</accession>
<evidence type="ECO:0008006" key="3">
    <source>
        <dbReference type="Google" id="ProtNLM"/>
    </source>
</evidence>
<sequence length="428" mass="47869">MKVNPIYYLLFVAPVAVAETGKDYFTADISVSSQLTDNAQKQFVESIRVDERQDLYQFAFSGAYSNEWIVANTHYSLAEQRFSENSQPAYTSLVGGFDLDVGANSQPAHLKVSHSSENLLNAPDALDFTNNRDERSILTTEPSLRWRMTAADTFVIGARVSEINYKEHSEKDSSLRGVQIVWQREISKIDSVKLAAMSSRTSFDIDSTLDYRLDTLLATYSAKLSHLEYDISVGANSVFQEAQSLDFTRPSMDIDFKYTAGSNTFNINVNRHISDSSSGSGQPLGFESAGSSASGVGLDLIDVTSASVSWSTDIFCDSCMLNLSSAKNKENYEVLIEDSVENVVNMSFSYRLVRSGTVILSFWQRERSFDSSSIREDISNKNIEVRYRHTFSNKVSLDAFAKKYQRDSANKFSSYDENVTGIRLAYSF</sequence>
<comment type="caution">
    <text evidence="1">The sequence shown here is derived from an EMBL/GenBank/DDBJ whole genome shotgun (WGS) entry which is preliminary data.</text>
</comment>
<name>A0ABQ3B7J8_9GAMM</name>
<reference evidence="2" key="1">
    <citation type="journal article" date="2019" name="Int. J. Syst. Evol. Microbiol.">
        <title>The Global Catalogue of Microorganisms (GCM) 10K type strain sequencing project: providing services to taxonomists for standard genome sequencing and annotation.</title>
        <authorList>
            <consortium name="The Broad Institute Genomics Platform"/>
            <consortium name="The Broad Institute Genome Sequencing Center for Infectious Disease"/>
            <person name="Wu L."/>
            <person name="Ma J."/>
        </authorList>
    </citation>
    <scope>NUCLEOTIDE SEQUENCE [LARGE SCALE GENOMIC DNA]</scope>
    <source>
        <strain evidence="2">KCTC 32239</strain>
    </source>
</reference>
<evidence type="ECO:0000313" key="2">
    <source>
        <dbReference type="Proteomes" id="UP000619761"/>
    </source>
</evidence>
<dbReference type="Proteomes" id="UP000619761">
    <property type="component" value="Unassembled WGS sequence"/>
</dbReference>
<keyword evidence="2" id="KW-1185">Reference proteome</keyword>
<organism evidence="1 2">
    <name type="scientific">Cellvibrio zantedeschiae</name>
    <dbReference type="NCBI Taxonomy" id="1237077"/>
    <lineage>
        <taxon>Bacteria</taxon>
        <taxon>Pseudomonadati</taxon>
        <taxon>Pseudomonadota</taxon>
        <taxon>Gammaproteobacteria</taxon>
        <taxon>Cellvibrionales</taxon>
        <taxon>Cellvibrionaceae</taxon>
        <taxon>Cellvibrio</taxon>
    </lineage>
</organism>
<dbReference type="RefSeq" id="WP_189419881.1">
    <property type="nucleotide sequence ID" value="NZ_BMYZ01000003.1"/>
</dbReference>
<protein>
    <recommendedName>
        <fullName evidence="3">TIGR03016 family PEP-CTERM system-associated outer membrane protein</fullName>
    </recommendedName>
</protein>
<evidence type="ECO:0000313" key="1">
    <source>
        <dbReference type="EMBL" id="GGY82343.1"/>
    </source>
</evidence>
<dbReference type="EMBL" id="BMYZ01000003">
    <property type="protein sequence ID" value="GGY82343.1"/>
    <property type="molecule type" value="Genomic_DNA"/>
</dbReference>
<gene>
    <name evidence="1" type="ORF">GCM10011613_28890</name>
</gene>